<dbReference type="AlphaFoldDB" id="A0A1V9FR06"/>
<keyword evidence="1" id="KW-0732">Signal</keyword>
<evidence type="ECO:0000256" key="1">
    <source>
        <dbReference type="SAM" id="SignalP"/>
    </source>
</evidence>
<keyword evidence="3" id="KW-1185">Reference proteome</keyword>
<organism evidence="2 3">
    <name type="scientific">Niastella populi</name>
    <dbReference type="NCBI Taxonomy" id="550983"/>
    <lineage>
        <taxon>Bacteria</taxon>
        <taxon>Pseudomonadati</taxon>
        <taxon>Bacteroidota</taxon>
        <taxon>Chitinophagia</taxon>
        <taxon>Chitinophagales</taxon>
        <taxon>Chitinophagaceae</taxon>
        <taxon>Niastella</taxon>
    </lineage>
</organism>
<evidence type="ECO:0000313" key="2">
    <source>
        <dbReference type="EMBL" id="OQP60762.1"/>
    </source>
</evidence>
<evidence type="ECO:0008006" key="4">
    <source>
        <dbReference type="Google" id="ProtNLM"/>
    </source>
</evidence>
<reference evidence="3" key="1">
    <citation type="submission" date="2016-04" db="EMBL/GenBank/DDBJ databases">
        <authorList>
            <person name="Chen L."/>
            <person name="Zhuang W."/>
            <person name="Wang G."/>
        </authorList>
    </citation>
    <scope>NUCLEOTIDE SEQUENCE [LARGE SCALE GENOMIC DNA]</scope>
    <source>
        <strain evidence="3">208</strain>
    </source>
</reference>
<comment type="caution">
    <text evidence="2">The sequence shown here is derived from an EMBL/GenBank/DDBJ whole genome shotgun (WGS) entry which is preliminary data.</text>
</comment>
<evidence type="ECO:0000313" key="3">
    <source>
        <dbReference type="Proteomes" id="UP000192276"/>
    </source>
</evidence>
<dbReference type="InterPro" id="IPR058093">
    <property type="entry name" value="LA_2272-like"/>
</dbReference>
<name>A0A1V9FR06_9BACT</name>
<dbReference type="NCBIfam" id="NF047436">
    <property type="entry name" value="LA_2272_repeat"/>
    <property type="match status" value="1"/>
</dbReference>
<dbReference type="EMBL" id="LWBP01000145">
    <property type="protein sequence ID" value="OQP60762.1"/>
    <property type="molecule type" value="Genomic_DNA"/>
</dbReference>
<accession>A0A1V9FR06</accession>
<feature type="chain" id="PRO_5012935447" description="DUF5723 domain-containing protein" evidence="1">
    <location>
        <begin position="23"/>
        <end position="374"/>
    </location>
</feature>
<protein>
    <recommendedName>
        <fullName evidence="4">DUF5723 domain-containing protein</fullName>
    </recommendedName>
</protein>
<dbReference type="STRING" id="550983.A4R26_19330"/>
<feature type="signal peptide" evidence="1">
    <location>
        <begin position="1"/>
        <end position="22"/>
    </location>
</feature>
<dbReference type="Proteomes" id="UP000192276">
    <property type="component" value="Unassembled WGS sequence"/>
</dbReference>
<proteinExistence type="predicted"/>
<gene>
    <name evidence="2" type="ORF">A4R26_19330</name>
</gene>
<dbReference type="OrthoDB" id="5505971at2"/>
<sequence>MINGKIAVCLGACLVLKSVVSAQSNNSLPPNINTPVRIGVIPGISTQGKKDSITTSYFSLNLFGGMTGGINGVELGHLFNINTKRMQGVQYAGLFNITRGNVNGLQMAGMFNSDKSNLTGAQYGGLMNYVKGNVRGLQLAGLYNQVSGSVTGAQYAGICNYTGQSVKGLQLAGIANINNKTTNGAQIAGIVNYTKHLKGFQLGLINIADTSSGYSIGLLNIVRKGYHKIAVSTNEVLNVNLAIKSGNAKLYNILMVGVNAGNDDKIFSYGYGIGHEMKMAKWFTVNPELTTQYLYLGNWNYINQLSRFQVLANFKLAKGIALFAGPAFNVYYSDQPEAVKGYKFLVPDDSYNSFELWHSNVTGWVGWTAGISFL</sequence>
<dbReference type="RefSeq" id="WP_081164219.1">
    <property type="nucleotide sequence ID" value="NZ_LWBP01000145.1"/>
</dbReference>